<keyword evidence="6 12" id="KW-1133">Transmembrane helix</keyword>
<dbReference type="GO" id="GO:0006511">
    <property type="term" value="P:ubiquitin-dependent protein catabolic process"/>
    <property type="evidence" value="ECO:0007669"/>
    <property type="project" value="TreeGrafter"/>
</dbReference>
<evidence type="ECO:0000256" key="11">
    <source>
        <dbReference type="SAM" id="MobiDB-lite"/>
    </source>
</evidence>
<dbReference type="PANTHER" id="PTHR45931:SF20">
    <property type="entry name" value="RING-TYPE E3 UBIQUITIN TRANSFERASE"/>
    <property type="match status" value="1"/>
</dbReference>
<dbReference type="InterPro" id="IPR001841">
    <property type="entry name" value="Znf_RING"/>
</dbReference>
<evidence type="ECO:0000256" key="13">
    <source>
        <dbReference type="SAM" id="SignalP"/>
    </source>
</evidence>
<feature type="region of interest" description="Disordered" evidence="11">
    <location>
        <begin position="345"/>
        <end position="391"/>
    </location>
</feature>
<dbReference type="InterPro" id="IPR003137">
    <property type="entry name" value="PA_domain"/>
</dbReference>
<evidence type="ECO:0000256" key="5">
    <source>
        <dbReference type="ARBA" id="ARBA00022833"/>
    </source>
</evidence>
<evidence type="ECO:0000256" key="3">
    <source>
        <dbReference type="ARBA" id="ARBA00022729"/>
    </source>
</evidence>
<feature type="chain" id="PRO_5043665565" description="RING-type domain-containing protein" evidence="13">
    <location>
        <begin position="23"/>
        <end position="391"/>
    </location>
</feature>
<keyword evidence="16" id="KW-1185">Reference proteome</keyword>
<dbReference type="AlphaFoldDB" id="A0AAW1TPM9"/>
<dbReference type="EMBL" id="JARQZJ010000001">
    <property type="protein sequence ID" value="KAK9869720.1"/>
    <property type="molecule type" value="Genomic_DNA"/>
</dbReference>
<dbReference type="Gene3D" id="3.50.30.30">
    <property type="match status" value="1"/>
</dbReference>
<evidence type="ECO:0000259" key="14">
    <source>
        <dbReference type="PROSITE" id="PS50089"/>
    </source>
</evidence>
<keyword evidence="3 13" id="KW-0732">Signal</keyword>
<dbReference type="GO" id="GO:0005634">
    <property type="term" value="C:nucleus"/>
    <property type="evidence" value="ECO:0007669"/>
    <property type="project" value="TreeGrafter"/>
</dbReference>
<feature type="compositionally biased region" description="Polar residues" evidence="11">
    <location>
        <begin position="298"/>
        <end position="312"/>
    </location>
</feature>
<dbReference type="Proteomes" id="UP001431783">
    <property type="component" value="Unassembled WGS sequence"/>
</dbReference>
<dbReference type="InterPro" id="IPR051834">
    <property type="entry name" value="RING_finger_E3_ligase"/>
</dbReference>
<reference evidence="15 16" key="1">
    <citation type="submission" date="2023-03" db="EMBL/GenBank/DDBJ databases">
        <title>Genome insight into feeding habits of ladybird beetles.</title>
        <authorList>
            <person name="Li H.-S."/>
            <person name="Huang Y.-H."/>
            <person name="Pang H."/>
        </authorList>
    </citation>
    <scope>NUCLEOTIDE SEQUENCE [LARGE SCALE GENOMIC DNA]</scope>
    <source>
        <strain evidence="15">SYSU_2023b</strain>
        <tissue evidence="15">Whole body</tissue>
    </source>
</reference>
<keyword evidence="7 12" id="KW-0472">Membrane</keyword>
<keyword evidence="5" id="KW-0862">Zinc</keyword>
<accession>A0AAW1TPM9</accession>
<keyword evidence="2" id="KW-0479">Metal-binding</keyword>
<dbReference type="GO" id="GO:0005737">
    <property type="term" value="C:cytoplasm"/>
    <property type="evidence" value="ECO:0007669"/>
    <property type="project" value="UniProtKB-ARBA"/>
</dbReference>
<sequence length="391" mass="43844">MFKNARVLLLYILLYLCSVCKGEIYAIKFDSQFYFQQFEDVAAMFGPRLSDGVVRGILVVANPLNGCTAVAPPPTYENETGKWILIVPRYTEVANCSFEQKVRVAQAAGYKALIVHNVDSDQLIPMYAANKTGIEIPAVFVSESTGLTLRTTYANLEYFLVITAESPFNIKTHLLIPFAIVVGICFIVMIIFMIVKCLKDRRRQRRHRLPASSLNKIPTKKYQKGDPYETCAICLDDFIEGEKLRVLPCNHVYHCKCIDPWLTKNRRVCPICKRKVFAENESQDYSDSDSDSDDTAPLINSSNRGTQGGTFDQQMENPIQRAQRSISQQSTATNALVMASDHHSINGDYQSTSEASSSKNSTDSFLDSLEVQIHNNLPSSSSNGQRENFNV</sequence>
<evidence type="ECO:0000256" key="6">
    <source>
        <dbReference type="ARBA" id="ARBA00022989"/>
    </source>
</evidence>
<feature type="region of interest" description="Disordered" evidence="11">
    <location>
        <begin position="283"/>
        <end position="312"/>
    </location>
</feature>
<dbReference type="InterPro" id="IPR044744">
    <property type="entry name" value="ZNRF4/RNF13/RNF167_PA"/>
</dbReference>
<dbReference type="GO" id="GO:0008270">
    <property type="term" value="F:zinc ion binding"/>
    <property type="evidence" value="ECO:0007669"/>
    <property type="project" value="UniProtKB-KW"/>
</dbReference>
<evidence type="ECO:0000256" key="2">
    <source>
        <dbReference type="ARBA" id="ARBA00022723"/>
    </source>
</evidence>
<dbReference type="SMART" id="SM00184">
    <property type="entry name" value="RING"/>
    <property type="match status" value="1"/>
</dbReference>
<dbReference type="PROSITE" id="PS50089">
    <property type="entry name" value="ZF_RING_2"/>
    <property type="match status" value="1"/>
</dbReference>
<evidence type="ECO:0000256" key="7">
    <source>
        <dbReference type="ARBA" id="ARBA00023136"/>
    </source>
</evidence>
<evidence type="ECO:0000256" key="10">
    <source>
        <dbReference type="PROSITE-ProRule" id="PRU00175"/>
    </source>
</evidence>
<dbReference type="GO" id="GO:0012505">
    <property type="term" value="C:endomembrane system"/>
    <property type="evidence" value="ECO:0007669"/>
    <property type="project" value="UniProtKB-SubCell"/>
</dbReference>
<dbReference type="FunFam" id="3.30.40.10:FF:000429">
    <property type="entry name" value="E3 ubiquitin-protein ligase RNF13"/>
    <property type="match status" value="1"/>
</dbReference>
<comment type="subcellular location">
    <subcellularLocation>
        <location evidence="9">Endomembrane system</location>
        <topology evidence="9">Single-pass type I membrane protein</topology>
    </subcellularLocation>
</comment>
<evidence type="ECO:0000256" key="9">
    <source>
        <dbReference type="ARBA" id="ARBA00046288"/>
    </source>
</evidence>
<evidence type="ECO:0000256" key="12">
    <source>
        <dbReference type="SAM" id="Phobius"/>
    </source>
</evidence>
<proteinExistence type="predicted"/>
<dbReference type="GO" id="GO:0061630">
    <property type="term" value="F:ubiquitin protein ligase activity"/>
    <property type="evidence" value="ECO:0007669"/>
    <property type="project" value="TreeGrafter"/>
</dbReference>
<evidence type="ECO:0000256" key="8">
    <source>
        <dbReference type="ARBA" id="ARBA00023180"/>
    </source>
</evidence>
<feature type="compositionally biased region" description="Polar residues" evidence="11">
    <location>
        <begin position="373"/>
        <end position="391"/>
    </location>
</feature>
<gene>
    <name evidence="15" type="ORF">WA026_003458</name>
</gene>
<dbReference type="CDD" id="cd02123">
    <property type="entry name" value="PA_C_RZF_like"/>
    <property type="match status" value="1"/>
</dbReference>
<dbReference type="Pfam" id="PF02225">
    <property type="entry name" value="PA"/>
    <property type="match status" value="1"/>
</dbReference>
<organism evidence="15 16">
    <name type="scientific">Henosepilachna vigintioctopunctata</name>
    <dbReference type="NCBI Taxonomy" id="420089"/>
    <lineage>
        <taxon>Eukaryota</taxon>
        <taxon>Metazoa</taxon>
        <taxon>Ecdysozoa</taxon>
        <taxon>Arthropoda</taxon>
        <taxon>Hexapoda</taxon>
        <taxon>Insecta</taxon>
        <taxon>Pterygota</taxon>
        <taxon>Neoptera</taxon>
        <taxon>Endopterygota</taxon>
        <taxon>Coleoptera</taxon>
        <taxon>Polyphaga</taxon>
        <taxon>Cucujiformia</taxon>
        <taxon>Coccinelloidea</taxon>
        <taxon>Coccinellidae</taxon>
        <taxon>Epilachninae</taxon>
        <taxon>Epilachnini</taxon>
        <taxon>Henosepilachna</taxon>
    </lineage>
</organism>
<dbReference type="Pfam" id="PF13639">
    <property type="entry name" value="zf-RING_2"/>
    <property type="match status" value="1"/>
</dbReference>
<evidence type="ECO:0000256" key="1">
    <source>
        <dbReference type="ARBA" id="ARBA00022692"/>
    </source>
</evidence>
<feature type="transmembrane region" description="Helical" evidence="12">
    <location>
        <begin position="174"/>
        <end position="198"/>
    </location>
</feature>
<comment type="caution">
    <text evidence="15">The sequence shown here is derived from an EMBL/GenBank/DDBJ whole genome shotgun (WGS) entry which is preliminary data.</text>
</comment>
<evidence type="ECO:0000256" key="4">
    <source>
        <dbReference type="ARBA" id="ARBA00022771"/>
    </source>
</evidence>
<feature type="compositionally biased region" description="Low complexity" evidence="11">
    <location>
        <begin position="351"/>
        <end position="364"/>
    </location>
</feature>
<dbReference type="SUPFAM" id="SSF57850">
    <property type="entry name" value="RING/U-box"/>
    <property type="match status" value="1"/>
</dbReference>
<dbReference type="InterPro" id="IPR013083">
    <property type="entry name" value="Znf_RING/FYVE/PHD"/>
</dbReference>
<feature type="signal peptide" evidence="13">
    <location>
        <begin position="1"/>
        <end position="22"/>
    </location>
</feature>
<evidence type="ECO:0000313" key="16">
    <source>
        <dbReference type="Proteomes" id="UP001431783"/>
    </source>
</evidence>
<keyword evidence="4 10" id="KW-0863">Zinc-finger</keyword>
<name>A0AAW1TPM9_9CUCU</name>
<keyword evidence="8" id="KW-0325">Glycoprotein</keyword>
<evidence type="ECO:0000313" key="15">
    <source>
        <dbReference type="EMBL" id="KAK9869720.1"/>
    </source>
</evidence>
<feature type="domain" description="RING-type" evidence="14">
    <location>
        <begin position="231"/>
        <end position="273"/>
    </location>
</feature>
<dbReference type="PANTHER" id="PTHR45931">
    <property type="entry name" value="SI:CH211-59O9.10"/>
    <property type="match status" value="1"/>
</dbReference>
<protein>
    <recommendedName>
        <fullName evidence="14">RING-type domain-containing protein</fullName>
    </recommendedName>
</protein>
<dbReference type="Gene3D" id="3.30.40.10">
    <property type="entry name" value="Zinc/RING finger domain, C3HC4 (zinc finger)"/>
    <property type="match status" value="1"/>
</dbReference>
<feature type="compositionally biased region" description="Acidic residues" evidence="11">
    <location>
        <begin position="283"/>
        <end position="294"/>
    </location>
</feature>
<dbReference type="FunFam" id="3.50.30.30:FF:000026">
    <property type="entry name" value="E3 ubiquitin-protein ligase RNF13"/>
    <property type="match status" value="1"/>
</dbReference>
<keyword evidence="1 12" id="KW-0812">Transmembrane</keyword>